<accession>A0AAV0BFC8</accession>
<dbReference type="AlphaFoldDB" id="A0AAV0BFC8"/>
<keyword evidence="2" id="KW-0732">Signal</keyword>
<keyword evidence="5" id="KW-1185">Reference proteome</keyword>
<feature type="chain" id="PRO_5043874637" description="DUF7872 domain-containing protein" evidence="2">
    <location>
        <begin position="23"/>
        <end position="462"/>
    </location>
</feature>
<name>A0AAV0BFC8_PHAPC</name>
<proteinExistence type="predicted"/>
<evidence type="ECO:0000313" key="5">
    <source>
        <dbReference type="Proteomes" id="UP001153365"/>
    </source>
</evidence>
<keyword evidence="1" id="KW-0472">Membrane</keyword>
<evidence type="ECO:0000313" key="4">
    <source>
        <dbReference type="EMBL" id="CAH7685824.1"/>
    </source>
</evidence>
<dbReference type="InterPro" id="IPR057194">
    <property type="entry name" value="DUF7872"/>
</dbReference>
<dbReference type="Proteomes" id="UP001153365">
    <property type="component" value="Unassembled WGS sequence"/>
</dbReference>
<evidence type="ECO:0000259" key="3">
    <source>
        <dbReference type="Pfam" id="PF25278"/>
    </source>
</evidence>
<keyword evidence="1" id="KW-0812">Transmembrane</keyword>
<keyword evidence="1" id="KW-1133">Transmembrane helix</keyword>
<evidence type="ECO:0000256" key="2">
    <source>
        <dbReference type="SAM" id="SignalP"/>
    </source>
</evidence>
<dbReference type="PANTHER" id="PTHR33339">
    <property type="entry name" value="LYSM DOMAIN-CONTAINING PROTEIN"/>
    <property type="match status" value="1"/>
</dbReference>
<dbReference type="Pfam" id="PF25278">
    <property type="entry name" value="DUF7872"/>
    <property type="match status" value="1"/>
</dbReference>
<feature type="signal peptide" evidence="2">
    <location>
        <begin position="1"/>
        <end position="22"/>
    </location>
</feature>
<feature type="domain" description="DUF7872" evidence="3">
    <location>
        <begin position="240"/>
        <end position="462"/>
    </location>
</feature>
<protein>
    <recommendedName>
        <fullName evidence="3">DUF7872 domain-containing protein</fullName>
    </recommendedName>
</protein>
<organism evidence="4 5">
    <name type="scientific">Phakopsora pachyrhizi</name>
    <name type="common">Asian soybean rust disease fungus</name>
    <dbReference type="NCBI Taxonomy" id="170000"/>
    <lineage>
        <taxon>Eukaryota</taxon>
        <taxon>Fungi</taxon>
        <taxon>Dikarya</taxon>
        <taxon>Basidiomycota</taxon>
        <taxon>Pucciniomycotina</taxon>
        <taxon>Pucciniomycetes</taxon>
        <taxon>Pucciniales</taxon>
        <taxon>Phakopsoraceae</taxon>
        <taxon>Phakopsora</taxon>
    </lineage>
</organism>
<gene>
    <name evidence="4" type="ORF">PPACK8108_LOCUS20408</name>
</gene>
<comment type="caution">
    <text evidence="4">The sequence shown here is derived from an EMBL/GenBank/DDBJ whole genome shotgun (WGS) entry which is preliminary data.</text>
</comment>
<dbReference type="PANTHER" id="PTHR33339:SF1">
    <property type="entry name" value="LYSM DOMAIN-CONTAINING PROTEIN"/>
    <property type="match status" value="1"/>
</dbReference>
<feature type="transmembrane region" description="Helical" evidence="1">
    <location>
        <begin position="210"/>
        <end position="231"/>
    </location>
</feature>
<dbReference type="EMBL" id="CALTRL010005747">
    <property type="protein sequence ID" value="CAH7685824.1"/>
    <property type="molecule type" value="Genomic_DNA"/>
</dbReference>
<reference evidence="4" key="1">
    <citation type="submission" date="2022-06" db="EMBL/GenBank/DDBJ databases">
        <authorList>
            <consortium name="SYNGENTA / RWTH Aachen University"/>
        </authorList>
    </citation>
    <scope>NUCLEOTIDE SEQUENCE</scope>
</reference>
<evidence type="ECO:0000256" key="1">
    <source>
        <dbReference type="SAM" id="Phobius"/>
    </source>
</evidence>
<feature type="transmembrane region" description="Helical" evidence="1">
    <location>
        <begin position="186"/>
        <end position="204"/>
    </location>
</feature>
<sequence length="462" mass="51339">MHGTLVLFYLLTLSNLFPKALSTEFQDTWSGLIVSSAFYAQTLPPPPPSPSKSAVENRKELEPYTCEKQKLDPETWKKLKINEYLKNYPKGDKLSLRAFAAENLAENFICGLEETCNAGQLCAPVVGRAWYVLFAAQQFNEYQMSLYNAIGIVGTMAQSAGAELVLQLFEPKLKKKATLLHKVSQLLTLCGAIVSVLLLAPLLFVPGLDAFVAVAIVSAAYATVQVGSVMASGQAQERAEKENAFMNWAIYSKIIADWKDKFQMSIGNEINSRIKKGVSDDNGIYGIISTAAFSSNELRTDTHDLEKKYRPILIIRLISQMLRAQKAFVTRGSDPCNKKGFNGAFPLEDGWLSYCDEKKMMFNIIRAEGSKSHNHLYNAKAIVQNYGLSVEYLTQQAYRCKLANIDGQFDHDPFERGQKLRDSDTPCLFNLPVCDCTIPEVSKHRKQAGTVGACRQAGQIPI</sequence>